<keyword evidence="3" id="KW-0012">Acyltransferase</keyword>
<keyword evidence="1" id="KW-0812">Transmembrane</keyword>
<dbReference type="InterPro" id="IPR002656">
    <property type="entry name" value="Acyl_transf_3_dom"/>
</dbReference>
<dbReference type="Proteomes" id="UP000831796">
    <property type="component" value="Chromosome"/>
</dbReference>
<reference evidence="3" key="1">
    <citation type="submission" date="2022-04" db="EMBL/GenBank/DDBJ databases">
        <title>Hymenobacter sp. isolated from the air.</title>
        <authorList>
            <person name="Won M."/>
            <person name="Lee C.-M."/>
            <person name="Woen H.-Y."/>
            <person name="Kwon S.-W."/>
        </authorList>
    </citation>
    <scope>NUCLEOTIDE SEQUENCE</scope>
    <source>
        <strain evidence="3">5116S-3</strain>
    </source>
</reference>
<feature type="transmembrane region" description="Helical" evidence="1">
    <location>
        <begin position="28"/>
        <end position="47"/>
    </location>
</feature>
<proteinExistence type="predicted"/>
<dbReference type="EMBL" id="CP095046">
    <property type="protein sequence ID" value="UOQ72992.1"/>
    <property type="molecule type" value="Genomic_DNA"/>
</dbReference>
<evidence type="ECO:0000256" key="1">
    <source>
        <dbReference type="SAM" id="Phobius"/>
    </source>
</evidence>
<evidence type="ECO:0000313" key="3">
    <source>
        <dbReference type="EMBL" id="UOQ72992.1"/>
    </source>
</evidence>
<name>A0A8T9Q7U0_9BACT</name>
<dbReference type="GO" id="GO:0016747">
    <property type="term" value="F:acyltransferase activity, transferring groups other than amino-acyl groups"/>
    <property type="evidence" value="ECO:0007669"/>
    <property type="project" value="InterPro"/>
</dbReference>
<sequence>MQIAYETSAPAVPAAGPARLNSFLSQKLRFWSLAAMVLLVYVHAYNLHSRYLQPWTPVDEALSVSTFLQYLLANGLLRFRIPILFAISGYLFALHDTRAPHPVRVKRRVQTLLVPYLLWSAFGLGLTWALEQYAPTRQLVLAAELSVFGPDNPLVSGYSPGSCCCAGCCCRYPFSSGFCAACWYITWSTRGCARLCWRPHNFTLA</sequence>
<dbReference type="KEGG" id="hcu:MUN79_03150"/>
<feature type="transmembrane region" description="Helical" evidence="1">
    <location>
        <begin position="113"/>
        <end position="130"/>
    </location>
</feature>
<dbReference type="Pfam" id="PF01757">
    <property type="entry name" value="Acyl_transf_3"/>
    <property type="match status" value="1"/>
</dbReference>
<feature type="domain" description="Acyltransferase 3" evidence="2">
    <location>
        <begin position="35"/>
        <end position="156"/>
    </location>
</feature>
<accession>A0A8T9Q7U0</accession>
<protein>
    <submittedName>
        <fullName evidence="3">Acyltransferase family protein</fullName>
    </submittedName>
</protein>
<gene>
    <name evidence="3" type="ORF">MUN79_03150</name>
</gene>
<feature type="transmembrane region" description="Helical" evidence="1">
    <location>
        <begin position="67"/>
        <end position="92"/>
    </location>
</feature>
<evidence type="ECO:0000259" key="2">
    <source>
        <dbReference type="Pfam" id="PF01757"/>
    </source>
</evidence>
<dbReference type="AlphaFoldDB" id="A0A8T9Q7U0"/>
<organism evidence="3 4">
    <name type="scientific">Hymenobacter cellulosilyticus</name>
    <dbReference type="NCBI Taxonomy" id="2932248"/>
    <lineage>
        <taxon>Bacteria</taxon>
        <taxon>Pseudomonadati</taxon>
        <taxon>Bacteroidota</taxon>
        <taxon>Cytophagia</taxon>
        <taxon>Cytophagales</taxon>
        <taxon>Hymenobacteraceae</taxon>
        <taxon>Hymenobacter</taxon>
    </lineage>
</organism>
<evidence type="ECO:0000313" key="4">
    <source>
        <dbReference type="Proteomes" id="UP000831796"/>
    </source>
</evidence>
<keyword evidence="1" id="KW-0472">Membrane</keyword>
<dbReference type="RefSeq" id="WP_244676350.1">
    <property type="nucleotide sequence ID" value="NZ_CP095046.1"/>
</dbReference>
<keyword evidence="4" id="KW-1185">Reference proteome</keyword>
<keyword evidence="3" id="KW-0808">Transferase</keyword>
<keyword evidence="1" id="KW-1133">Transmembrane helix</keyword>